<dbReference type="InterPro" id="IPR000159">
    <property type="entry name" value="RA_dom"/>
</dbReference>
<dbReference type="AlphaFoldDB" id="A0AAV9NBD6"/>
<proteinExistence type="predicted"/>
<dbReference type="Proteomes" id="UP001358417">
    <property type="component" value="Unassembled WGS sequence"/>
</dbReference>
<dbReference type="SUPFAM" id="SSF54236">
    <property type="entry name" value="Ubiquitin-like"/>
    <property type="match status" value="1"/>
</dbReference>
<dbReference type="InterPro" id="IPR029071">
    <property type="entry name" value="Ubiquitin-like_domsf"/>
</dbReference>
<dbReference type="EMBL" id="JAVRRD010000015">
    <property type="protein sequence ID" value="KAK5051379.1"/>
    <property type="molecule type" value="Genomic_DNA"/>
</dbReference>
<organism evidence="2 3">
    <name type="scientific">Exophiala bonariae</name>
    <dbReference type="NCBI Taxonomy" id="1690606"/>
    <lineage>
        <taxon>Eukaryota</taxon>
        <taxon>Fungi</taxon>
        <taxon>Dikarya</taxon>
        <taxon>Ascomycota</taxon>
        <taxon>Pezizomycotina</taxon>
        <taxon>Eurotiomycetes</taxon>
        <taxon>Chaetothyriomycetidae</taxon>
        <taxon>Chaetothyriales</taxon>
        <taxon>Herpotrichiellaceae</taxon>
        <taxon>Exophiala</taxon>
    </lineage>
</organism>
<reference evidence="2 3" key="1">
    <citation type="submission" date="2023-08" db="EMBL/GenBank/DDBJ databases">
        <title>Black Yeasts Isolated from many extreme environments.</title>
        <authorList>
            <person name="Coleine C."/>
            <person name="Stajich J.E."/>
            <person name="Selbmann L."/>
        </authorList>
    </citation>
    <scope>NUCLEOTIDE SEQUENCE [LARGE SCALE GENOMIC DNA]</scope>
    <source>
        <strain evidence="2 3">CCFEE 5792</strain>
    </source>
</reference>
<protein>
    <recommendedName>
        <fullName evidence="1">Ras-associating domain-containing protein</fullName>
    </recommendedName>
</protein>
<dbReference type="RefSeq" id="XP_064705606.1">
    <property type="nucleotide sequence ID" value="XM_064846626.1"/>
</dbReference>
<dbReference type="GeneID" id="89971225"/>
<keyword evidence="3" id="KW-1185">Reference proteome</keyword>
<feature type="domain" description="Ras-associating" evidence="1">
    <location>
        <begin position="396"/>
        <end position="471"/>
    </location>
</feature>
<dbReference type="GO" id="GO:0007165">
    <property type="term" value="P:signal transduction"/>
    <property type="evidence" value="ECO:0007669"/>
    <property type="project" value="InterPro"/>
</dbReference>
<dbReference type="InterPro" id="IPR039327">
    <property type="entry name" value="CON7-like"/>
</dbReference>
<dbReference type="Gene3D" id="3.10.20.90">
    <property type="entry name" value="Phosphatidylinositol 3-kinase Catalytic Subunit, Chain A, domain 1"/>
    <property type="match status" value="1"/>
</dbReference>
<dbReference type="CDD" id="cd01786">
    <property type="entry name" value="RA_STE50"/>
    <property type="match status" value="1"/>
</dbReference>
<dbReference type="PANTHER" id="PTHR36167:SF4">
    <property type="entry name" value="FUNGAL N-TERMINAL DOMAIN-CONTAINING PROTEIN"/>
    <property type="match status" value="1"/>
</dbReference>
<evidence type="ECO:0000259" key="1">
    <source>
        <dbReference type="PROSITE" id="PS50200"/>
    </source>
</evidence>
<evidence type="ECO:0000313" key="2">
    <source>
        <dbReference type="EMBL" id="KAK5051379.1"/>
    </source>
</evidence>
<dbReference type="GO" id="GO:0006355">
    <property type="term" value="P:regulation of DNA-templated transcription"/>
    <property type="evidence" value="ECO:0007669"/>
    <property type="project" value="InterPro"/>
</dbReference>
<comment type="caution">
    <text evidence="2">The sequence shown here is derived from an EMBL/GenBank/DDBJ whole genome shotgun (WGS) entry which is preliminary data.</text>
</comment>
<dbReference type="Pfam" id="PF00788">
    <property type="entry name" value="RA"/>
    <property type="match status" value="1"/>
</dbReference>
<gene>
    <name evidence="2" type="ORF">LTR84_003031</name>
</gene>
<name>A0AAV9NBD6_9EURO</name>
<accession>A0AAV9NBD6</accession>
<evidence type="ECO:0000313" key="3">
    <source>
        <dbReference type="Proteomes" id="UP001358417"/>
    </source>
</evidence>
<sequence length="512" mass="57094">MAELGLVANLAGVIGAGLALSKGLYDFASVLGSASRDIKDLATDISLFCSVLKHVQTTLNRAKAYRLSMTAVQTAEDIIDRCQLIFSDLQDTIDKLRKGDAKLDLLTRVKWYFKEKRVLLIHEQLKTCSATLHLMLTTLMLAQKIANKRFDLALFLSHSYGTSMLIELYRLSLEPQDDQDDQDSQDRLMTHALFMAQQAANERLEAIEDELVLEDAETQSDLTTSMSYLAIPDADSPPGGQNRVHRRNRSSQIIYGAVHSPIAPSLSDFSKHKRVSVIVGDHINRLSLIAQDPTLTENRLSILQTDELLRQWTDQSDPLAVSEEDNSTWLKDSNAKSENKQFPLAPGVPVTQLPGYNMPYAGYLASFWPKPVMSGSQNNPLPPKAMSSGEPAPTANIFKTFRVGLDDPCYKVLPAVLKKYNIHADWRQYALYIVYDDQERCVGLDEKPLLLFKEFDRHGKKPMFMLRKVANPILEPPLALQPALQPTTPPAIKTVMPSNMPPGWIPLPGGVL</sequence>
<dbReference type="PANTHER" id="PTHR36167">
    <property type="entry name" value="C2H2 FINGER DOMAIN TRANSCRIPTION FACTOR (EUROFUNG)-RELATED"/>
    <property type="match status" value="1"/>
</dbReference>
<dbReference type="SMART" id="SM00314">
    <property type="entry name" value="RA"/>
    <property type="match status" value="1"/>
</dbReference>
<dbReference type="PROSITE" id="PS50200">
    <property type="entry name" value="RA"/>
    <property type="match status" value="1"/>
</dbReference>